<reference evidence="1" key="1">
    <citation type="journal article" date="2021" name="Proc. Natl. Acad. Sci. U.S.A.">
        <title>A Catalog of Tens of Thousands of Viruses from Human Metagenomes Reveals Hidden Associations with Chronic Diseases.</title>
        <authorList>
            <person name="Tisza M.J."/>
            <person name="Buck C.B."/>
        </authorList>
    </citation>
    <scope>NUCLEOTIDE SEQUENCE</scope>
    <source>
        <strain evidence="1">CtqPo10</strain>
    </source>
</reference>
<dbReference type="EMBL" id="BK032682">
    <property type="protein sequence ID" value="DAF54886.1"/>
    <property type="molecule type" value="Genomic_DNA"/>
</dbReference>
<name>A0A8S5SVB9_9CAUD</name>
<sequence length="131" mass="15227">MEKNTTYTEVINSFHSTFQDKVIIPEGLEKVWFLKAVGKYSFEIDSINFDEELNEFDSKLKRYTIDTLGLMMKKFYQERELSKVNKRISIVSKDLSIDGSNGSKTATLNELEKVSEELDEMIYKQTPSAYD</sequence>
<accession>A0A8S5SVB9</accession>
<protein>
    <submittedName>
        <fullName evidence="1">Uncharacterized protein</fullName>
    </submittedName>
</protein>
<organism evidence="1">
    <name type="scientific">Siphoviridae sp. ctqPo10</name>
    <dbReference type="NCBI Taxonomy" id="2827948"/>
    <lineage>
        <taxon>Viruses</taxon>
        <taxon>Duplodnaviria</taxon>
        <taxon>Heunggongvirae</taxon>
        <taxon>Uroviricota</taxon>
        <taxon>Caudoviricetes</taxon>
    </lineage>
</organism>
<evidence type="ECO:0000313" key="1">
    <source>
        <dbReference type="EMBL" id="DAF54886.1"/>
    </source>
</evidence>
<proteinExistence type="predicted"/>